<dbReference type="PANTHER" id="PTHR30529">
    <property type="entry name" value="CYTOCHROME B561"/>
    <property type="match status" value="1"/>
</dbReference>
<dbReference type="EMBL" id="JBHSCW010000001">
    <property type="protein sequence ID" value="MFC4350145.1"/>
    <property type="molecule type" value="Genomic_DNA"/>
</dbReference>
<comment type="cofactor">
    <cofactor evidence="1">
        <name>heme b</name>
        <dbReference type="ChEBI" id="CHEBI:60344"/>
    </cofactor>
</comment>
<feature type="transmembrane region" description="Helical" evidence="13">
    <location>
        <begin position="52"/>
        <end position="76"/>
    </location>
</feature>
<evidence type="ECO:0000256" key="5">
    <source>
        <dbReference type="ARBA" id="ARBA00022617"/>
    </source>
</evidence>
<accession>A0ABV8UGZ0</accession>
<keyword evidence="5" id="KW-0349">Heme</keyword>
<feature type="transmembrane region" description="Helical" evidence="13">
    <location>
        <begin position="21"/>
        <end position="40"/>
    </location>
</feature>
<gene>
    <name evidence="15" type="ORF">ACFOW6_01175</name>
</gene>
<dbReference type="InterPro" id="IPR011577">
    <property type="entry name" value="Cyt_b561_bac/Ni-Hgenase"/>
</dbReference>
<comment type="caution">
    <text evidence="15">The sequence shown here is derived from an EMBL/GenBank/DDBJ whole genome shotgun (WGS) entry which is preliminary data.</text>
</comment>
<feature type="transmembrane region" description="Helical" evidence="13">
    <location>
        <begin position="88"/>
        <end position="109"/>
    </location>
</feature>
<dbReference type="Proteomes" id="UP001595799">
    <property type="component" value="Unassembled WGS sequence"/>
</dbReference>
<name>A0ABV8UGZ0_9PROT</name>
<protein>
    <submittedName>
        <fullName evidence="15">Cytochrome b</fullName>
    </submittedName>
</protein>
<sequence>MNTSLMDHRRGYGLVSRVLHWGMALLVLWQAVSALLHYFADDTAVTDFFFGAHTTIGFLILVFAVLRGFWGLANLARRPEHSRPIDRLAAFGHLAMYLLLIAVPLIALIREYGSGEGFAVFGIQIFPSFQPEIEWTGDLGGALHGELGWVLFLLIAVHILMALVHEFVWKETRLARMTTGNS</sequence>
<keyword evidence="6 13" id="KW-0812">Transmembrane</keyword>
<evidence type="ECO:0000256" key="12">
    <source>
        <dbReference type="ARBA" id="ARBA00037975"/>
    </source>
</evidence>
<dbReference type="PANTHER" id="PTHR30529:SF1">
    <property type="entry name" value="CYTOCHROME B561 HOMOLOG 2"/>
    <property type="match status" value="1"/>
</dbReference>
<evidence type="ECO:0000256" key="2">
    <source>
        <dbReference type="ARBA" id="ARBA00004651"/>
    </source>
</evidence>
<comment type="subcellular location">
    <subcellularLocation>
        <location evidence="2">Cell membrane</location>
        <topology evidence="2">Multi-pass membrane protein</topology>
    </subcellularLocation>
</comment>
<evidence type="ECO:0000256" key="1">
    <source>
        <dbReference type="ARBA" id="ARBA00001970"/>
    </source>
</evidence>
<dbReference type="Pfam" id="PF01292">
    <property type="entry name" value="Ni_hydr_CYTB"/>
    <property type="match status" value="1"/>
</dbReference>
<dbReference type="InterPro" id="IPR016174">
    <property type="entry name" value="Di-haem_cyt_TM"/>
</dbReference>
<keyword evidence="8" id="KW-0249">Electron transport</keyword>
<keyword evidence="4" id="KW-1003">Cell membrane</keyword>
<evidence type="ECO:0000256" key="6">
    <source>
        <dbReference type="ARBA" id="ARBA00022692"/>
    </source>
</evidence>
<evidence type="ECO:0000256" key="9">
    <source>
        <dbReference type="ARBA" id="ARBA00022989"/>
    </source>
</evidence>
<evidence type="ECO:0000256" key="11">
    <source>
        <dbReference type="ARBA" id="ARBA00023136"/>
    </source>
</evidence>
<evidence type="ECO:0000259" key="14">
    <source>
        <dbReference type="Pfam" id="PF01292"/>
    </source>
</evidence>
<evidence type="ECO:0000256" key="13">
    <source>
        <dbReference type="SAM" id="Phobius"/>
    </source>
</evidence>
<organism evidence="15 16">
    <name type="scientific">Fodinicurvata halophila</name>
    <dbReference type="NCBI Taxonomy" id="1419723"/>
    <lineage>
        <taxon>Bacteria</taxon>
        <taxon>Pseudomonadati</taxon>
        <taxon>Pseudomonadota</taxon>
        <taxon>Alphaproteobacteria</taxon>
        <taxon>Rhodospirillales</taxon>
        <taxon>Rhodovibrionaceae</taxon>
        <taxon>Fodinicurvata</taxon>
    </lineage>
</organism>
<keyword evidence="3" id="KW-0813">Transport</keyword>
<evidence type="ECO:0000256" key="7">
    <source>
        <dbReference type="ARBA" id="ARBA00022723"/>
    </source>
</evidence>
<feature type="transmembrane region" description="Helical" evidence="13">
    <location>
        <begin position="147"/>
        <end position="169"/>
    </location>
</feature>
<proteinExistence type="inferred from homology"/>
<evidence type="ECO:0000256" key="8">
    <source>
        <dbReference type="ARBA" id="ARBA00022982"/>
    </source>
</evidence>
<dbReference type="SUPFAM" id="SSF81342">
    <property type="entry name" value="Transmembrane di-heme cytochromes"/>
    <property type="match status" value="1"/>
</dbReference>
<evidence type="ECO:0000256" key="10">
    <source>
        <dbReference type="ARBA" id="ARBA00023004"/>
    </source>
</evidence>
<evidence type="ECO:0000313" key="15">
    <source>
        <dbReference type="EMBL" id="MFC4350145.1"/>
    </source>
</evidence>
<keyword evidence="7" id="KW-0479">Metal-binding</keyword>
<evidence type="ECO:0000313" key="16">
    <source>
        <dbReference type="Proteomes" id="UP001595799"/>
    </source>
</evidence>
<keyword evidence="16" id="KW-1185">Reference proteome</keyword>
<feature type="domain" description="Cytochrome b561 bacterial/Ni-hydrogenase" evidence="14">
    <location>
        <begin position="12"/>
        <end position="180"/>
    </location>
</feature>
<keyword evidence="11 13" id="KW-0472">Membrane</keyword>
<dbReference type="RefSeq" id="WP_382420307.1">
    <property type="nucleotide sequence ID" value="NZ_JBHSCW010000001.1"/>
</dbReference>
<dbReference type="InterPro" id="IPR052168">
    <property type="entry name" value="Cytochrome_b561_oxidase"/>
</dbReference>
<keyword evidence="10" id="KW-0408">Iron</keyword>
<keyword evidence="9 13" id="KW-1133">Transmembrane helix</keyword>
<comment type="similarity">
    <text evidence="12">Belongs to the cytochrome b561 family.</text>
</comment>
<evidence type="ECO:0000256" key="4">
    <source>
        <dbReference type="ARBA" id="ARBA00022475"/>
    </source>
</evidence>
<evidence type="ECO:0000256" key="3">
    <source>
        <dbReference type="ARBA" id="ARBA00022448"/>
    </source>
</evidence>
<reference evidence="16" key="1">
    <citation type="journal article" date="2019" name="Int. J. Syst. Evol. Microbiol.">
        <title>The Global Catalogue of Microorganisms (GCM) 10K type strain sequencing project: providing services to taxonomists for standard genome sequencing and annotation.</title>
        <authorList>
            <consortium name="The Broad Institute Genomics Platform"/>
            <consortium name="The Broad Institute Genome Sequencing Center for Infectious Disease"/>
            <person name="Wu L."/>
            <person name="Ma J."/>
        </authorList>
    </citation>
    <scope>NUCLEOTIDE SEQUENCE [LARGE SCALE GENOMIC DNA]</scope>
    <source>
        <strain evidence="16">CECT 8472</strain>
    </source>
</reference>